<dbReference type="STRING" id="1218508.JG29_02720"/>
<keyword evidence="1" id="KW-0472">Membrane</keyword>
<keyword evidence="1" id="KW-1133">Transmembrane helix</keyword>
<dbReference type="Pfam" id="PF06161">
    <property type="entry name" value="DUF975"/>
    <property type="match status" value="1"/>
</dbReference>
<accession>A0A0F4KZ42</accession>
<dbReference type="HOGENOM" id="CLU_1093236_0_0_9"/>
<dbReference type="PANTHER" id="PTHR40076">
    <property type="entry name" value="MEMBRANE PROTEIN-RELATED"/>
    <property type="match status" value="1"/>
</dbReference>
<sequence length="254" mass="30224">MRTPQSIFEIKQTARKTLQQQPQSILKLGWAPVLLLMGIIYLAMRWVMNFAAQLPSTATYDQIYTAMTKLLANNPQIYQQIFWYSVEARLAYFLVFTGVTFTCLDLVRQPHQSLGWNSAWQLFSSRYFFATISLWLVIFVISQLGFWLPAFLGLLVMLFVRYGFIMTYFIYKDLTRKQKLAWRQIWQTLRLSWRLMRGHKLRFFFLDFSFLGWDLLNYFSWGVVNLYVAPYKAASYAAFYQDLLRLYEGKIIIK</sequence>
<gene>
    <name evidence="2" type="ORF">JG29_02720</name>
</gene>
<evidence type="ECO:0000313" key="3">
    <source>
        <dbReference type="Proteomes" id="UP000033695"/>
    </source>
</evidence>
<keyword evidence="3" id="KW-1185">Reference proteome</keyword>
<feature type="transmembrane region" description="Helical" evidence="1">
    <location>
        <begin position="25"/>
        <end position="44"/>
    </location>
</feature>
<proteinExistence type="predicted"/>
<reference evidence="2 3" key="1">
    <citation type="submission" date="2014-12" db="EMBL/GenBank/DDBJ databases">
        <title>Comparative genomics of the lactic acid bacteria isolated from the honey bee gut.</title>
        <authorList>
            <person name="Ellegaard K.M."/>
            <person name="Tamarit D."/>
            <person name="Javelind E."/>
            <person name="Olofsson T."/>
            <person name="Andersson S.G."/>
            <person name="Vasquez A."/>
        </authorList>
    </citation>
    <scope>NUCLEOTIDE SEQUENCE [LARGE SCALE GENOMIC DNA]</scope>
    <source>
        <strain evidence="2 3">Hon2</strain>
    </source>
</reference>
<feature type="transmembrane region" description="Helical" evidence="1">
    <location>
        <begin position="127"/>
        <end position="146"/>
    </location>
</feature>
<dbReference type="InterPro" id="IPR010380">
    <property type="entry name" value="DUF975"/>
</dbReference>
<name>A0A0F4KZ42_9LACO</name>
<feature type="transmembrane region" description="Helical" evidence="1">
    <location>
        <begin position="152"/>
        <end position="171"/>
    </location>
</feature>
<evidence type="ECO:0000313" key="2">
    <source>
        <dbReference type="EMBL" id="KJY51224.1"/>
    </source>
</evidence>
<evidence type="ECO:0008006" key="4">
    <source>
        <dbReference type="Google" id="ProtNLM"/>
    </source>
</evidence>
<keyword evidence="1" id="KW-0812">Transmembrane</keyword>
<evidence type="ECO:0000256" key="1">
    <source>
        <dbReference type="SAM" id="Phobius"/>
    </source>
</evidence>
<dbReference type="EMBL" id="JXBZ01000002">
    <property type="protein sequence ID" value="KJY51224.1"/>
    <property type="molecule type" value="Genomic_DNA"/>
</dbReference>
<comment type="caution">
    <text evidence="2">The sequence shown here is derived from an EMBL/GenBank/DDBJ whole genome shotgun (WGS) entry which is preliminary data.</text>
</comment>
<dbReference type="AlphaFoldDB" id="A0A0F4KZ42"/>
<dbReference type="PATRIC" id="fig|1218508.4.peg.280"/>
<dbReference type="Proteomes" id="UP000033695">
    <property type="component" value="Unassembled WGS sequence"/>
</dbReference>
<dbReference type="PANTHER" id="PTHR40076:SF1">
    <property type="entry name" value="MEMBRANE PROTEIN"/>
    <property type="match status" value="1"/>
</dbReference>
<feature type="transmembrane region" description="Helical" evidence="1">
    <location>
        <begin position="90"/>
        <end position="107"/>
    </location>
</feature>
<protein>
    <recommendedName>
        <fullName evidence="4">Integral membrane protein</fullName>
    </recommendedName>
</protein>
<organism evidence="2 3">
    <name type="scientific">Bombilactobacillus mellis</name>
    <dbReference type="NCBI Taxonomy" id="1218508"/>
    <lineage>
        <taxon>Bacteria</taxon>
        <taxon>Bacillati</taxon>
        <taxon>Bacillota</taxon>
        <taxon>Bacilli</taxon>
        <taxon>Lactobacillales</taxon>
        <taxon>Lactobacillaceae</taxon>
        <taxon>Bombilactobacillus</taxon>
    </lineage>
</organism>
<feature type="transmembrane region" description="Helical" evidence="1">
    <location>
        <begin position="203"/>
        <end position="221"/>
    </location>
</feature>